<evidence type="ECO:0000256" key="14">
    <source>
        <dbReference type="ARBA" id="ARBA00022801"/>
    </source>
</evidence>
<dbReference type="GO" id="GO:0004523">
    <property type="term" value="F:RNA-DNA hybrid ribonuclease activity"/>
    <property type="evidence" value="ECO:0007669"/>
    <property type="project" value="UniProtKB-EC"/>
</dbReference>
<gene>
    <name evidence="25" type="ORF">QTP70_015897</name>
</gene>
<dbReference type="InterPro" id="IPR043502">
    <property type="entry name" value="DNA/RNA_pol_sf"/>
</dbReference>
<dbReference type="Gene3D" id="3.30.420.10">
    <property type="entry name" value="Ribonuclease H-like superfamily/Ribonuclease H"/>
    <property type="match status" value="1"/>
</dbReference>
<proteinExistence type="inferred from homology"/>
<dbReference type="Gene3D" id="3.80.10.10">
    <property type="entry name" value="Ribonuclease Inhibitor"/>
    <property type="match status" value="1"/>
</dbReference>
<dbReference type="InterPro" id="IPR007111">
    <property type="entry name" value="NACHT_NTPase"/>
</dbReference>
<evidence type="ECO:0000256" key="7">
    <source>
        <dbReference type="ARBA" id="ARBA00022695"/>
    </source>
</evidence>
<dbReference type="GO" id="GO:0008270">
    <property type="term" value="F:zinc ion binding"/>
    <property type="evidence" value="ECO:0007669"/>
    <property type="project" value="UniProtKB-KW"/>
</dbReference>
<evidence type="ECO:0000256" key="16">
    <source>
        <dbReference type="ARBA" id="ARBA00022840"/>
    </source>
</evidence>
<evidence type="ECO:0000256" key="1">
    <source>
        <dbReference type="ARBA" id="ARBA00004496"/>
    </source>
</evidence>
<keyword evidence="9" id="KW-0479">Metal-binding</keyword>
<dbReference type="Pfam" id="PF14484">
    <property type="entry name" value="FISNA"/>
    <property type="match status" value="1"/>
</dbReference>
<dbReference type="InterPro" id="IPR017907">
    <property type="entry name" value="Znf_RING_CS"/>
</dbReference>
<dbReference type="InterPro" id="IPR043128">
    <property type="entry name" value="Rev_trsase/Diguanyl_cyclase"/>
</dbReference>
<dbReference type="InterPro" id="IPR000315">
    <property type="entry name" value="Znf_B-box"/>
</dbReference>
<evidence type="ECO:0000256" key="13">
    <source>
        <dbReference type="ARBA" id="ARBA00022771"/>
    </source>
</evidence>
<feature type="domain" description="Integrase catalytic" evidence="24">
    <location>
        <begin position="2006"/>
        <end position="2166"/>
    </location>
</feature>
<dbReference type="FunFam" id="3.10.20.370:FF:000001">
    <property type="entry name" value="Retrovirus-related Pol polyprotein from transposon 17.6-like protein"/>
    <property type="match status" value="1"/>
</dbReference>
<dbReference type="Gene3D" id="3.30.40.10">
    <property type="entry name" value="Zinc/RING finger domain, C3HC4 (zinc finger)"/>
    <property type="match status" value="1"/>
</dbReference>
<organism evidence="25 26">
    <name type="scientific">Hemibagrus guttatus</name>
    <dbReference type="NCBI Taxonomy" id="175788"/>
    <lineage>
        <taxon>Eukaryota</taxon>
        <taxon>Metazoa</taxon>
        <taxon>Chordata</taxon>
        <taxon>Craniata</taxon>
        <taxon>Vertebrata</taxon>
        <taxon>Euteleostomi</taxon>
        <taxon>Actinopterygii</taxon>
        <taxon>Neopterygii</taxon>
        <taxon>Teleostei</taxon>
        <taxon>Ostariophysi</taxon>
        <taxon>Siluriformes</taxon>
        <taxon>Bagridae</taxon>
        <taxon>Hemibagrus</taxon>
    </lineage>
</organism>
<feature type="compositionally biased region" description="Basic and acidic residues" evidence="19">
    <location>
        <begin position="44"/>
        <end position="53"/>
    </location>
</feature>
<dbReference type="Pfam" id="PF17776">
    <property type="entry name" value="NLRC4_HD2"/>
    <property type="match status" value="1"/>
</dbReference>
<dbReference type="PROSITE" id="PS50994">
    <property type="entry name" value="INTEGRASE"/>
    <property type="match status" value="1"/>
</dbReference>
<dbReference type="InterPro" id="IPR029495">
    <property type="entry name" value="NACHT-assoc"/>
</dbReference>
<keyword evidence="13 18" id="KW-0863">Zinc-finger</keyword>
<evidence type="ECO:0000313" key="26">
    <source>
        <dbReference type="Proteomes" id="UP001274896"/>
    </source>
</evidence>
<evidence type="ECO:0000256" key="6">
    <source>
        <dbReference type="ARBA" id="ARBA00022679"/>
    </source>
</evidence>
<dbReference type="CDD" id="cd19769">
    <property type="entry name" value="Bbox2_TRIM16-like"/>
    <property type="match status" value="1"/>
</dbReference>
<dbReference type="GO" id="GO:0003964">
    <property type="term" value="F:RNA-directed DNA polymerase activity"/>
    <property type="evidence" value="ECO:0007669"/>
    <property type="project" value="UniProtKB-KW"/>
</dbReference>
<dbReference type="EC" id="3.1.26.4" evidence="3"/>
<feature type="domain" description="NACHT" evidence="22">
    <location>
        <begin position="405"/>
        <end position="537"/>
    </location>
</feature>
<evidence type="ECO:0000256" key="12">
    <source>
        <dbReference type="ARBA" id="ARBA00022759"/>
    </source>
</evidence>
<keyword evidence="14" id="KW-0378">Hydrolase</keyword>
<name>A0AAE0UPY2_9TELE</name>
<comment type="similarity">
    <text evidence="2">Belongs to the beta type-B retroviral polymerase family. HERV class-II K(HML-2) pol subfamily.</text>
</comment>
<feature type="compositionally biased region" description="Basic and acidic residues" evidence="19">
    <location>
        <begin position="2232"/>
        <end position="2252"/>
    </location>
</feature>
<evidence type="ECO:0000256" key="3">
    <source>
        <dbReference type="ARBA" id="ARBA00012180"/>
    </source>
</evidence>
<evidence type="ECO:0000256" key="18">
    <source>
        <dbReference type="PROSITE-ProRule" id="PRU00024"/>
    </source>
</evidence>
<sequence>MKSDDSMIQPLHFPSGKRVRKSSPTPDHLSMKSDDSMIQPLHFSRGEQPEETRSSSPSHVSMKSDDSMIQPLHFPSGKRVRKSSPTPDHLSMKSDDSMIQPLHFSRGEQPEEISEVLDEVLKCSVCTEFLKDPVSPSCGHTYCRSCITKYQAHSEHGESACPKCGKISGSCSVLHTNIHAAELVEKFKPEPHSSAEVMETEDVELRLCQKHYKALVMFCKTDQAVICKECAVKEHKEHKKQYTKISTVPNTWITLHHFLSNMTVSEFREFKRNLGYEYPECFETVQANCSTQDVTEKMMGSFSEDDILKVTFQLASVKPVSKCQEKIKEKLRRKFRHIHEGLAVPKTQVVLHDIYTELYVTEGGSDAIREEHEMRLIEKAAKNVSSQETPVNITDIFKSLGNGIRTVLTKGIAGIGKTVSVQKFMLDWAEHTANQDIDLILPLFFRDLNLDKEACSLMALLRRFYPELKDIESIENGINILLVLDGLDECRIPLDYQNTRACSDIMESVSMDVLLTNLIKGNLLPNSLLWITSRPAATNQIPTECIQRVTEVRGFNDPQKEEYFRKKCKDASMANSVIKHVKSSRSMHIMCHIPIFCWITATVLDILLRDTNIGEVPKNQTLLYIHYLLIQTGLKNRQYQKSINEDLRNLTQSDKRMILNLAKLAFLGMEKKTLIFYEVDLKECGIHIDEAAEFSALCTQLFREEFGLYRKRVFCFLHLSVQEHLAAIHVLWQFLNKGINLLASHGSHSTIQKATLTDVLKSAVVMALENKLGHFDQFLRFLLGLTTECSRKLLRGLLPELEKESFQNDEIVQFIKNKIGEEHRRETETINLFHCLNEIGHNCLVKDIQESLHSGKLCNTKLNPEQCSALAFVLLMSEDVMEVFDLRTYKTEQASSRLRLLPIIRASKKAILSDCELSEKACEAVASALRTANSPVRELEMSRNNIKDVGLKELCKGLKSPHCQLEILRLADCNITDKSCESLASAHESTQSKLKELDLSSNKLTDAGVKRLEDWFKSSEKLQTLRRIPFALCNRLKEELDSMERQDVIIKVTEPTEWVNSMVVAEKPRTGHLRVCLDPRDLNKAIKRPHYPLPTLEDITCKLAGAQYFSVLDARSGYWAIKLTEESSKLTTFNTVFGRYCFRRLSFGLISAQDEFQRKIDEIYEGLNGVMAIVDDVLIYGKSKAEHDEHLLAMLQRSRQRGVKLNPEKSVIGATEVSYFGHLLTAEGVKPDHAKIAAVRDMEPRKDKRELETVLGMINYLSKLAPGLADVSAPLRQLLKESSPVLAYFDPLKEIRLQVDASKYGLGAVLLQDERPIAYASKSLSESEINYAQIEKQFFAVLFGCKCFHQYIYGRQIVIESDHKPLESIMRKPLASVPPRLQRMILQLQKYNFTIVYRLGKDIPVADTLSRKSLKPYKKAGLTSEESVQRRWKEYFKELMNEENEREKRVEEVNSVEQKVDKIRKDEVRKALKRMKSGKAVGPDDIPVEAWKCLGEAAVEFLTSLFNRVLESERMPEEWRRSVLVPIFKNKGDVQSCSNYRQIKLMSHTMKLWERVVEARLRKVVEIREQQYGFMPRKSTTDAIFALRILMEKYRDGQRELHCVFVDLEKAYDRVPREELWYCMRKSGVAEKYGRVVQDMYERSRTVVRCAVGQTEEFKVEVGLHQGSALSPFLFAIVMDQLSEEVRQESPWTMMFADDIVICSESREQVQENLERWRFALERRGMKVSRSKTEYMCVNEREGSGTVRLQGEEVKKVQEFKYLGSTVQSNGECGKEVKKRVQAGWNGWRKVSGVPCDRKISARIKGKVYRRVVRPAMLYGLETVSLRKRQESELEVAELKMLRFSLGVTRLDRIRNEYIRGTAHVGRLGDKVREARLRWFGHVQRRERKSRKKKKKKKKIQEGWPEERRKCLMSVSEFWNHRNELSYLHGMIFKGDKIVIPTSLRPTMLSRIHASHLGIEKCKQRARDIMFWPGMGKEIENIISKCSICLTYRPSNTKEPMISHKIPDRPWQIVATDLFTWNSEDYLVTVDYYSRYFELDRLHSTTSAAVIHKLKAAFARHGIPETVISDNGPQYSSGEFESFAKAWEFTHITTSPYYQQSNGLAEKSVHTAKMLLEKAKADKRDPYLSLLEYRNSPVDGFKSPSQLLITRRLQSTLPNTNQQLLPKVVSCKHVRSKRMHQQQHQKRYYDRSAKPLPQLNEGQAVRVQDRGYWKPATVIRAANTERSYHVRTSDGLEYRRNRHHPMDTKEPQSNDSNVALRDANDESCTTLGNDTSHTADCTNDSPKVTTYKTRYGCQIKPRVILDL</sequence>
<evidence type="ECO:0000256" key="11">
    <source>
        <dbReference type="ARBA" id="ARBA00022741"/>
    </source>
</evidence>
<comment type="subcellular location">
    <subcellularLocation>
        <location evidence="1">Cytoplasm</location>
    </subcellularLocation>
</comment>
<dbReference type="InterPro" id="IPR036397">
    <property type="entry name" value="RNaseH_sf"/>
</dbReference>
<dbReference type="InterPro" id="IPR032675">
    <property type="entry name" value="LRR_dom_sf"/>
</dbReference>
<dbReference type="Pfam" id="PF00078">
    <property type="entry name" value="RVT_1"/>
    <property type="match status" value="2"/>
</dbReference>
<dbReference type="InterPro" id="IPR027417">
    <property type="entry name" value="P-loop_NTPase"/>
</dbReference>
<dbReference type="InterPro" id="IPR012337">
    <property type="entry name" value="RNaseH-like_sf"/>
</dbReference>
<dbReference type="PROSITE" id="PS50837">
    <property type="entry name" value="NACHT"/>
    <property type="match status" value="1"/>
</dbReference>
<evidence type="ECO:0000259" key="21">
    <source>
        <dbReference type="PROSITE" id="PS50119"/>
    </source>
</evidence>
<dbReference type="InterPro" id="IPR041075">
    <property type="entry name" value="NOD1/2_WH"/>
</dbReference>
<dbReference type="Pfam" id="PF17921">
    <property type="entry name" value="Integrase_H2C2"/>
    <property type="match status" value="1"/>
</dbReference>
<dbReference type="Pfam" id="PF15227">
    <property type="entry name" value="zf-C3HC4_4"/>
    <property type="match status" value="1"/>
</dbReference>
<keyword evidence="15" id="KW-0862">Zinc</keyword>
<dbReference type="SUPFAM" id="SSF57850">
    <property type="entry name" value="RING/U-box"/>
    <property type="match status" value="1"/>
</dbReference>
<feature type="domain" description="B box-type" evidence="21">
    <location>
        <begin position="203"/>
        <end position="250"/>
    </location>
</feature>
<evidence type="ECO:0000256" key="9">
    <source>
        <dbReference type="ARBA" id="ARBA00022723"/>
    </source>
</evidence>
<dbReference type="Pfam" id="PF00665">
    <property type="entry name" value="rve"/>
    <property type="match status" value="1"/>
</dbReference>
<dbReference type="Pfam" id="PF17917">
    <property type="entry name" value="RT_RNaseH"/>
    <property type="match status" value="1"/>
</dbReference>
<dbReference type="SUPFAM" id="SSF52047">
    <property type="entry name" value="RNI-like"/>
    <property type="match status" value="1"/>
</dbReference>
<feature type="domain" description="Reverse transcriptase" evidence="23">
    <location>
        <begin position="1508"/>
        <end position="1767"/>
    </location>
</feature>
<feature type="region of interest" description="Disordered" evidence="19">
    <location>
        <begin position="1"/>
        <end position="97"/>
    </location>
</feature>
<dbReference type="InterPro" id="IPR051261">
    <property type="entry name" value="NLR"/>
</dbReference>
<dbReference type="CDD" id="cd01647">
    <property type="entry name" value="RT_LTR"/>
    <property type="match status" value="1"/>
</dbReference>
<keyword evidence="5" id="KW-0433">Leucine-rich repeat</keyword>
<dbReference type="InterPro" id="IPR013083">
    <property type="entry name" value="Znf_RING/FYVE/PHD"/>
</dbReference>
<evidence type="ECO:0000259" key="20">
    <source>
        <dbReference type="PROSITE" id="PS50089"/>
    </source>
</evidence>
<evidence type="ECO:0000256" key="15">
    <source>
        <dbReference type="ARBA" id="ARBA00022833"/>
    </source>
</evidence>
<dbReference type="Proteomes" id="UP001274896">
    <property type="component" value="Unassembled WGS sequence"/>
</dbReference>
<comment type="caution">
    <text evidence="25">The sequence shown here is derived from an EMBL/GenBank/DDBJ whole genome shotgun (WGS) entry which is preliminary data.</text>
</comment>
<dbReference type="SMART" id="SM01288">
    <property type="entry name" value="FISNA"/>
    <property type="match status" value="1"/>
</dbReference>
<evidence type="ECO:0000256" key="2">
    <source>
        <dbReference type="ARBA" id="ARBA00010879"/>
    </source>
</evidence>
<feature type="region of interest" description="Disordered" evidence="19">
    <location>
        <begin position="2232"/>
        <end position="2259"/>
    </location>
</feature>
<dbReference type="PROSITE" id="PS00518">
    <property type="entry name" value="ZF_RING_1"/>
    <property type="match status" value="1"/>
</dbReference>
<dbReference type="Pfam" id="PF17779">
    <property type="entry name" value="WHD_NOD2"/>
    <property type="match status" value="1"/>
</dbReference>
<evidence type="ECO:0000259" key="23">
    <source>
        <dbReference type="PROSITE" id="PS50878"/>
    </source>
</evidence>
<dbReference type="GO" id="GO:0005524">
    <property type="term" value="F:ATP binding"/>
    <property type="evidence" value="ECO:0007669"/>
    <property type="project" value="UniProtKB-KW"/>
</dbReference>
<dbReference type="PROSITE" id="PS50878">
    <property type="entry name" value="RT_POL"/>
    <property type="match status" value="1"/>
</dbReference>
<protein>
    <recommendedName>
        <fullName evidence="3">ribonuclease H</fullName>
        <ecNumber evidence="3">3.1.26.4</ecNumber>
    </recommendedName>
</protein>
<dbReference type="Pfam" id="PF13516">
    <property type="entry name" value="LRR_6"/>
    <property type="match status" value="3"/>
</dbReference>
<keyword evidence="10" id="KW-0677">Repeat</keyword>
<dbReference type="Gene3D" id="3.40.50.300">
    <property type="entry name" value="P-loop containing nucleotide triphosphate hydrolases"/>
    <property type="match status" value="1"/>
</dbReference>
<keyword evidence="8" id="KW-0540">Nuclease</keyword>
<accession>A0AAE0UPY2</accession>
<dbReference type="SUPFAM" id="SSF53098">
    <property type="entry name" value="Ribonuclease H-like"/>
    <property type="match status" value="1"/>
</dbReference>
<keyword evidence="12" id="KW-0255">Endonuclease</keyword>
<dbReference type="CDD" id="cd01650">
    <property type="entry name" value="RT_nLTR_like"/>
    <property type="match status" value="1"/>
</dbReference>
<dbReference type="SMART" id="SM00184">
    <property type="entry name" value="RING"/>
    <property type="match status" value="1"/>
</dbReference>
<evidence type="ECO:0000256" key="5">
    <source>
        <dbReference type="ARBA" id="ARBA00022614"/>
    </source>
</evidence>
<evidence type="ECO:0000256" key="17">
    <source>
        <dbReference type="ARBA" id="ARBA00022918"/>
    </source>
</evidence>
<dbReference type="EMBL" id="JAUCMX010000021">
    <property type="protein sequence ID" value="KAK3514365.1"/>
    <property type="molecule type" value="Genomic_DNA"/>
</dbReference>
<dbReference type="Pfam" id="PF00643">
    <property type="entry name" value="zf-B_box"/>
    <property type="match status" value="1"/>
</dbReference>
<dbReference type="SUPFAM" id="SSF56672">
    <property type="entry name" value="DNA/RNA polymerases"/>
    <property type="match status" value="2"/>
</dbReference>
<dbReference type="PROSITE" id="PS50089">
    <property type="entry name" value="ZF_RING_2"/>
    <property type="match status" value="1"/>
</dbReference>
<dbReference type="InterPro" id="IPR001611">
    <property type="entry name" value="Leu-rich_rpt"/>
</dbReference>
<keyword evidence="26" id="KW-1185">Reference proteome</keyword>
<dbReference type="Gene3D" id="3.30.70.270">
    <property type="match status" value="3"/>
</dbReference>
<dbReference type="InterPro" id="IPR000477">
    <property type="entry name" value="RT_dom"/>
</dbReference>
<keyword evidence="7" id="KW-0548">Nucleotidyltransferase</keyword>
<keyword evidence="17" id="KW-0695">RNA-directed DNA polymerase</keyword>
<dbReference type="Gene3D" id="1.10.340.70">
    <property type="match status" value="1"/>
</dbReference>
<evidence type="ECO:0000259" key="22">
    <source>
        <dbReference type="PROSITE" id="PS50837"/>
    </source>
</evidence>
<dbReference type="PANTHER" id="PTHR24106">
    <property type="entry name" value="NACHT, LRR AND CARD DOMAINS-CONTAINING"/>
    <property type="match status" value="1"/>
</dbReference>
<dbReference type="GO" id="GO:0003676">
    <property type="term" value="F:nucleic acid binding"/>
    <property type="evidence" value="ECO:0007669"/>
    <property type="project" value="InterPro"/>
</dbReference>
<keyword evidence="4" id="KW-0963">Cytoplasm</keyword>
<evidence type="ECO:0000256" key="19">
    <source>
        <dbReference type="SAM" id="MobiDB-lite"/>
    </source>
</evidence>
<dbReference type="InterPro" id="IPR041373">
    <property type="entry name" value="RT_RNaseH"/>
</dbReference>
<dbReference type="InterPro" id="IPR041267">
    <property type="entry name" value="NLRP_HD2"/>
</dbReference>
<reference evidence="25" key="1">
    <citation type="submission" date="2023-06" db="EMBL/GenBank/DDBJ databases">
        <title>Male Hemibagrus guttatus genome.</title>
        <authorList>
            <person name="Bian C."/>
        </authorList>
    </citation>
    <scope>NUCLEOTIDE SEQUENCE</scope>
    <source>
        <strain evidence="25">Male_cb2023</strain>
        <tissue evidence="25">Muscle</tissue>
    </source>
</reference>
<evidence type="ECO:0000259" key="24">
    <source>
        <dbReference type="PROSITE" id="PS50994"/>
    </source>
</evidence>
<keyword evidence="16" id="KW-0067">ATP-binding</keyword>
<dbReference type="FunFam" id="3.30.420.10:FF:000063">
    <property type="entry name" value="Retrovirus-related Pol polyprotein from transposon 297-like Protein"/>
    <property type="match status" value="1"/>
</dbReference>
<dbReference type="FunFam" id="1.10.340.70:FF:000003">
    <property type="entry name" value="Protein CBG25708"/>
    <property type="match status" value="1"/>
</dbReference>
<dbReference type="CDD" id="cd09274">
    <property type="entry name" value="RNase_HI_RT_Ty3"/>
    <property type="match status" value="1"/>
</dbReference>
<dbReference type="InterPro" id="IPR001841">
    <property type="entry name" value="Znf_RING"/>
</dbReference>
<dbReference type="FunFam" id="3.40.50.300:FF:000210">
    <property type="entry name" value="Si:dkey-16p6.1"/>
    <property type="match status" value="1"/>
</dbReference>
<dbReference type="Gene3D" id="3.30.160.60">
    <property type="entry name" value="Classic Zinc Finger"/>
    <property type="match status" value="1"/>
</dbReference>
<keyword evidence="6" id="KW-0808">Transferase</keyword>
<dbReference type="InterPro" id="IPR001584">
    <property type="entry name" value="Integrase_cat-core"/>
</dbReference>
<feature type="domain" description="RING-type" evidence="20">
    <location>
        <begin position="123"/>
        <end position="164"/>
    </location>
</feature>
<dbReference type="InterPro" id="IPR041588">
    <property type="entry name" value="Integrase_H2C2"/>
</dbReference>
<dbReference type="GO" id="GO:0005737">
    <property type="term" value="C:cytoplasm"/>
    <property type="evidence" value="ECO:0007669"/>
    <property type="project" value="UniProtKB-SubCell"/>
</dbReference>
<dbReference type="PROSITE" id="PS50119">
    <property type="entry name" value="ZF_BBOX"/>
    <property type="match status" value="1"/>
</dbReference>
<dbReference type="SMART" id="SM00368">
    <property type="entry name" value="LRR_RI"/>
    <property type="match status" value="4"/>
</dbReference>
<keyword evidence="11" id="KW-0547">Nucleotide-binding</keyword>
<dbReference type="SMART" id="SM00336">
    <property type="entry name" value="BBOX"/>
    <property type="match status" value="1"/>
</dbReference>
<dbReference type="Pfam" id="PF05729">
    <property type="entry name" value="NACHT"/>
    <property type="match status" value="1"/>
</dbReference>
<evidence type="ECO:0000313" key="25">
    <source>
        <dbReference type="EMBL" id="KAK3514365.1"/>
    </source>
</evidence>
<evidence type="ECO:0000256" key="8">
    <source>
        <dbReference type="ARBA" id="ARBA00022722"/>
    </source>
</evidence>
<dbReference type="GO" id="GO:0015074">
    <property type="term" value="P:DNA integration"/>
    <property type="evidence" value="ECO:0007669"/>
    <property type="project" value="InterPro"/>
</dbReference>
<evidence type="ECO:0000256" key="4">
    <source>
        <dbReference type="ARBA" id="ARBA00022490"/>
    </source>
</evidence>
<evidence type="ECO:0000256" key="10">
    <source>
        <dbReference type="ARBA" id="ARBA00022737"/>
    </source>
</evidence>
<dbReference type="SUPFAM" id="SSF57845">
    <property type="entry name" value="B-box zinc-binding domain"/>
    <property type="match status" value="1"/>
</dbReference>